<protein>
    <recommendedName>
        <fullName evidence="3">PilZ domain-containing protein</fullName>
    </recommendedName>
</protein>
<organism evidence="1 2">
    <name type="scientific">Candidatus Muproteobacteria bacterium RBG_16_62_13</name>
    <dbReference type="NCBI Taxonomy" id="1817756"/>
    <lineage>
        <taxon>Bacteria</taxon>
        <taxon>Pseudomonadati</taxon>
        <taxon>Pseudomonadota</taxon>
        <taxon>Candidatus Muproteobacteria</taxon>
    </lineage>
</organism>
<dbReference type="AlphaFoldDB" id="A0A1F6T0Y2"/>
<evidence type="ECO:0000313" key="1">
    <source>
        <dbReference type="EMBL" id="OGI38842.1"/>
    </source>
</evidence>
<dbReference type="Proteomes" id="UP000178379">
    <property type="component" value="Unassembled WGS sequence"/>
</dbReference>
<sequence>MAIQLNVPQISGRVIAEVETRPERVKKWLAELPLLNIAETARKVLSQLSISNRVGVAPDTRFEMAELYRYTTNQVTLELQKQYIGLPLPLPDKNKSVAEHARQLQLEMAFAYKWVVLDLSKLPEAELRQKHARRLALAIQRAIHYLTEAIVISYESYSPPPIGHWLELHTLYRHAENLGLAEIEVDDICNRATQKSSVANAYKQALLLDVSDPYHLNARQVDKIYQYLDRWSHLASILPAQVNFDPTCQFLTDLSADRSGVLYTPDTLLEDPQRFRLLNTVELARKVHTQWTSLMRDEEVPAEGLPAGFYADSHELLKRLINVWGLHPKRVFRRNARLDQEIDVAIGIDAINYWLNGGVKFVVSSSFVGPTPQRTHVGPRENKTIEIHSDDLEYGRWDIIDESAGGLSLSKKGVIKTRVRVGDLLGLRTPGEGTAWTVASVRWLRSANPSSVEIGVQRLTPSAEAVVIKTLSDKNLESDFMPALLLPEIKALNTPPTLVVPCGVFRPDRTLYLDNGYRLSKITATKLLESTSAFERLVFQVVSD</sequence>
<reference evidence="1 2" key="1">
    <citation type="journal article" date="2016" name="Nat. Commun.">
        <title>Thousands of microbial genomes shed light on interconnected biogeochemical processes in an aquifer system.</title>
        <authorList>
            <person name="Anantharaman K."/>
            <person name="Brown C.T."/>
            <person name="Hug L.A."/>
            <person name="Sharon I."/>
            <person name="Castelle C.J."/>
            <person name="Probst A.J."/>
            <person name="Thomas B.C."/>
            <person name="Singh A."/>
            <person name="Wilkins M.J."/>
            <person name="Karaoz U."/>
            <person name="Brodie E.L."/>
            <person name="Williams K.H."/>
            <person name="Hubbard S.S."/>
            <person name="Banfield J.F."/>
        </authorList>
    </citation>
    <scope>NUCLEOTIDE SEQUENCE [LARGE SCALE GENOMIC DNA]</scope>
</reference>
<name>A0A1F6T0Y2_9PROT</name>
<gene>
    <name evidence="1" type="ORF">A2140_04095</name>
</gene>
<dbReference type="EMBL" id="MFSQ01000112">
    <property type="protein sequence ID" value="OGI38842.1"/>
    <property type="molecule type" value="Genomic_DNA"/>
</dbReference>
<accession>A0A1F6T0Y2</accession>
<proteinExistence type="predicted"/>
<dbReference type="STRING" id="1817756.A2140_04095"/>
<evidence type="ECO:0008006" key="3">
    <source>
        <dbReference type="Google" id="ProtNLM"/>
    </source>
</evidence>
<evidence type="ECO:0000313" key="2">
    <source>
        <dbReference type="Proteomes" id="UP000178379"/>
    </source>
</evidence>
<comment type="caution">
    <text evidence="1">The sequence shown here is derived from an EMBL/GenBank/DDBJ whole genome shotgun (WGS) entry which is preliminary data.</text>
</comment>